<protein>
    <submittedName>
        <fullName evidence="5">Retrovirus-related Pol polyprotein from transposon TNT 1-94</fullName>
    </submittedName>
</protein>
<gene>
    <name evidence="5" type="ORF">Tci_437679</name>
</gene>
<dbReference type="GO" id="GO:0008233">
    <property type="term" value="F:peptidase activity"/>
    <property type="evidence" value="ECO:0007669"/>
    <property type="project" value="UniProtKB-KW"/>
</dbReference>
<dbReference type="Pfam" id="PF25597">
    <property type="entry name" value="SH3_retrovirus"/>
    <property type="match status" value="1"/>
</dbReference>
<evidence type="ECO:0000259" key="3">
    <source>
        <dbReference type="Pfam" id="PF22936"/>
    </source>
</evidence>
<reference evidence="5" key="1">
    <citation type="journal article" date="2019" name="Sci. Rep.">
        <title>Draft genome of Tanacetum cinerariifolium, the natural source of mosquito coil.</title>
        <authorList>
            <person name="Yamashiro T."/>
            <person name="Shiraishi A."/>
            <person name="Satake H."/>
            <person name="Nakayama K."/>
        </authorList>
    </citation>
    <scope>NUCLEOTIDE SEQUENCE</scope>
</reference>
<feature type="domain" description="Retroviral polymerase SH3-like" evidence="4">
    <location>
        <begin position="163"/>
        <end position="218"/>
    </location>
</feature>
<dbReference type="Pfam" id="PF22936">
    <property type="entry name" value="Pol_BBD"/>
    <property type="match status" value="1"/>
</dbReference>
<organism evidence="5">
    <name type="scientific">Tanacetum cinerariifolium</name>
    <name type="common">Dalmatian daisy</name>
    <name type="synonym">Chrysanthemum cinerariifolium</name>
    <dbReference type="NCBI Taxonomy" id="118510"/>
    <lineage>
        <taxon>Eukaryota</taxon>
        <taxon>Viridiplantae</taxon>
        <taxon>Streptophyta</taxon>
        <taxon>Embryophyta</taxon>
        <taxon>Tracheophyta</taxon>
        <taxon>Spermatophyta</taxon>
        <taxon>Magnoliopsida</taxon>
        <taxon>eudicotyledons</taxon>
        <taxon>Gunneridae</taxon>
        <taxon>Pentapetalae</taxon>
        <taxon>asterids</taxon>
        <taxon>campanulids</taxon>
        <taxon>Asterales</taxon>
        <taxon>Asteraceae</taxon>
        <taxon>Asteroideae</taxon>
        <taxon>Anthemideae</taxon>
        <taxon>Anthemidinae</taxon>
        <taxon>Tanacetum</taxon>
    </lineage>
</organism>
<evidence type="ECO:0000256" key="1">
    <source>
        <dbReference type="ARBA" id="ARBA00022670"/>
    </source>
</evidence>
<dbReference type="GO" id="GO:0006508">
    <property type="term" value="P:proteolysis"/>
    <property type="evidence" value="ECO:0007669"/>
    <property type="project" value="UniProtKB-KW"/>
</dbReference>
<evidence type="ECO:0000259" key="4">
    <source>
        <dbReference type="Pfam" id="PF25597"/>
    </source>
</evidence>
<sequence length="248" mass="27658">MDCQIVDNCKKVLGYESYNVVSPSYTGNFMPTKPDLSFTGLDEFVKPEVENSHDKSSEEKTEGNPQIDLQDNRVVDSGCSRHMTWNMSYLIDYEEIDGGYVAFGGNPKGRKITGKGTIKMAEAVNTACYVQNKVLVVKPHNKTSYEPFHGRIPTLSFIRPFGCLVTILNTKDHLGKFDGKAYEGFFVGYSLNSKAFKVFNSRTRVVEENLHIRFSENTLNVVGSGPDWLFDIDNVTPGPNDIGLCNGN</sequence>
<feature type="domain" description="Retrovirus-related Pol polyprotein from transposon TNT 1-94-like beta-barrel" evidence="3">
    <location>
        <begin position="74"/>
        <end position="125"/>
    </location>
</feature>
<dbReference type="InterPro" id="IPR057670">
    <property type="entry name" value="SH3_retrovirus"/>
</dbReference>
<dbReference type="EMBL" id="BKCJ010197540">
    <property type="protein sequence ID" value="GEY65705.1"/>
    <property type="molecule type" value="Genomic_DNA"/>
</dbReference>
<feature type="compositionally biased region" description="Basic and acidic residues" evidence="2">
    <location>
        <begin position="48"/>
        <end position="62"/>
    </location>
</feature>
<dbReference type="PANTHER" id="PTHR42648:SF19">
    <property type="entry name" value="RNA-DIRECTED DNA POLYMERASE"/>
    <property type="match status" value="1"/>
</dbReference>
<accession>A0A699HR65</accession>
<proteinExistence type="predicted"/>
<evidence type="ECO:0000256" key="2">
    <source>
        <dbReference type="SAM" id="MobiDB-lite"/>
    </source>
</evidence>
<evidence type="ECO:0000313" key="5">
    <source>
        <dbReference type="EMBL" id="GEY65705.1"/>
    </source>
</evidence>
<dbReference type="AlphaFoldDB" id="A0A699HR65"/>
<feature type="region of interest" description="Disordered" evidence="2">
    <location>
        <begin position="48"/>
        <end position="67"/>
    </location>
</feature>
<dbReference type="InterPro" id="IPR039537">
    <property type="entry name" value="Retrotran_Ty1/copia-like"/>
</dbReference>
<comment type="caution">
    <text evidence="5">The sequence shown here is derived from an EMBL/GenBank/DDBJ whole genome shotgun (WGS) entry which is preliminary data.</text>
</comment>
<dbReference type="PANTHER" id="PTHR42648">
    <property type="entry name" value="TRANSPOSASE, PUTATIVE-RELATED"/>
    <property type="match status" value="1"/>
</dbReference>
<keyword evidence="1" id="KW-0378">Hydrolase</keyword>
<keyword evidence="1" id="KW-0645">Protease</keyword>
<name>A0A699HR65_TANCI</name>
<dbReference type="InterPro" id="IPR054722">
    <property type="entry name" value="PolX-like_BBD"/>
</dbReference>